<dbReference type="VEuPathDB" id="FungiDB:BON22_0202"/>
<dbReference type="PROSITE" id="PS50048">
    <property type="entry name" value="ZN2_CY6_FUNGAL_2"/>
    <property type="match status" value="1"/>
</dbReference>
<dbReference type="OrthoDB" id="1747771at2759"/>
<accession>A0A061ASG3</accession>
<evidence type="ECO:0000313" key="6">
    <source>
        <dbReference type="EMBL" id="CDR37674.1"/>
    </source>
</evidence>
<dbReference type="PANTHER" id="PTHR31001">
    <property type="entry name" value="UNCHARACTERIZED TRANSCRIPTIONAL REGULATORY PROTEIN"/>
    <property type="match status" value="1"/>
</dbReference>
<dbReference type="GO" id="GO:0006351">
    <property type="term" value="P:DNA-templated transcription"/>
    <property type="evidence" value="ECO:0007669"/>
    <property type="project" value="InterPro"/>
</dbReference>
<dbReference type="InterPro" id="IPR036864">
    <property type="entry name" value="Zn2-C6_fun-type_DNA-bd_sf"/>
</dbReference>
<keyword evidence="2" id="KW-0479">Metal-binding</keyword>
<dbReference type="InterPro" id="IPR050613">
    <property type="entry name" value="Sec_Metabolite_Reg"/>
</dbReference>
<dbReference type="EMBL" id="LK052886">
    <property type="protein sequence ID" value="CDR37674.1"/>
    <property type="molecule type" value="Genomic_DNA"/>
</dbReference>
<dbReference type="AlphaFoldDB" id="A0A061ASG3"/>
<dbReference type="PhylomeDB" id="A0A061ASG3"/>
<evidence type="ECO:0000256" key="3">
    <source>
        <dbReference type="ARBA" id="ARBA00022833"/>
    </source>
</evidence>
<dbReference type="InterPro" id="IPR007219">
    <property type="entry name" value="XnlR_reg_dom"/>
</dbReference>
<dbReference type="CDD" id="cd00067">
    <property type="entry name" value="GAL4"/>
    <property type="match status" value="1"/>
</dbReference>
<dbReference type="Pfam" id="PF00172">
    <property type="entry name" value="Zn_clus"/>
    <property type="match status" value="1"/>
</dbReference>
<dbReference type="SUPFAM" id="SSF57701">
    <property type="entry name" value="Zn2/Cys6 DNA-binding domain"/>
    <property type="match status" value="1"/>
</dbReference>
<keyword evidence="4" id="KW-0539">Nucleus</keyword>
<proteinExistence type="predicted"/>
<dbReference type="SMART" id="SM00066">
    <property type="entry name" value="GAL4"/>
    <property type="match status" value="1"/>
</dbReference>
<protein>
    <submittedName>
        <fullName evidence="6">CYFA0S01e14686g1_1</fullName>
    </submittedName>
</protein>
<dbReference type="GO" id="GO:0005634">
    <property type="term" value="C:nucleus"/>
    <property type="evidence" value="ECO:0007669"/>
    <property type="project" value="UniProtKB-SubCell"/>
</dbReference>
<dbReference type="GO" id="GO:0003677">
    <property type="term" value="F:DNA binding"/>
    <property type="evidence" value="ECO:0007669"/>
    <property type="project" value="InterPro"/>
</dbReference>
<comment type="subcellular location">
    <subcellularLocation>
        <location evidence="1">Nucleus</location>
    </subcellularLocation>
</comment>
<evidence type="ECO:0000256" key="2">
    <source>
        <dbReference type="ARBA" id="ARBA00022723"/>
    </source>
</evidence>
<reference evidence="6" key="1">
    <citation type="journal article" date="2014" name="Genome Announc.">
        <title>Genome sequence of the yeast Cyberlindnera fabianii (Hansenula fabianii).</title>
        <authorList>
            <person name="Freel K.C."/>
            <person name="Sarilar V."/>
            <person name="Neuveglise C."/>
            <person name="Devillers H."/>
            <person name="Friedrich A."/>
            <person name="Schacherer J."/>
        </authorList>
    </citation>
    <scope>NUCLEOTIDE SEQUENCE</scope>
    <source>
        <strain evidence="6">YJS4271</strain>
    </source>
</reference>
<feature type="domain" description="Zn(2)-C6 fungal-type" evidence="5">
    <location>
        <begin position="27"/>
        <end position="59"/>
    </location>
</feature>
<evidence type="ECO:0000259" key="5">
    <source>
        <dbReference type="PROSITE" id="PS50048"/>
    </source>
</evidence>
<evidence type="ECO:0000256" key="1">
    <source>
        <dbReference type="ARBA" id="ARBA00004123"/>
    </source>
</evidence>
<dbReference type="InterPro" id="IPR001138">
    <property type="entry name" value="Zn2Cys6_DnaBD"/>
</dbReference>
<sequence>MGIDSSTGAVHLSLDEEMRKRARVPNSCTVCRKRKVKCDKAKPACGQCTKRNTVDTCTYEEFPWRVLSQEAVPDVSRQELMKIVSSLRNIETALKGSDTSLFTTLGDSTGPSRSLTRPYNPSEQVQIYDYMPFIVPFILRKCRIEHYGALSPAYSIKQDPHLRILWLYTWSTFEKNMGNYTGFIASSSAISNQPSESSGQHVSKDLSILLSQYRFMRQKKATQKIECRTIKDTKASLAELVTPLLPPRWAVKELCNIYFDRMHAICPILDRKMFMENQLPHLIGPWDGPDQIQVIIPPAKSNTPLAYPDIVLCELLVVVGLTNMCIQQDQYESVPHLKLMRNYNTGIFQAIAKRCIDNNYNMTRKPYSLCLIQLLILLKYYNHFCPEDDDVSDQSEGRILMGTIYSLAMTMGLHIDPATTALTWGSGSHFPVYERLARRIWHHILHMDAMTAATVGALPLCQSEDIYNTDLPNPGNSTESEVEKMIDESYISSDRLVKLFRKICLICFAKGDPPLVSDMFNVITELKHYLETIPSIEDIVMSPYSICWKMKGLNDLFSVYSLLLGLQSRLMGHFQKKNDTRMVYTTCADGLKVSVTMIDMVLNICYNINTYFSNMCSIFLRSLVFPVMSRSLALLGSLLGKASHLFTTFQSVGMTSAGLKTVRILQDLYDTVLIQIERGVHVTKLVNEGYYNSARHVVGMTYFLEIMKDPSFNFKKATEMSKQAPQGVNYISSESEAQNNFLMGLLDHEIEHLTAIMQTDIQEVITSIKSPASEVSTASTIPIANPSLGYAQQKYHAPSPPLSNTPPQIAPVSATFDPASPVVQPDLQSLFEGNNPYWIRDLIPRSADKSGIHEAQGLVSNGAIPVDPATFTTDDILGLFNDDLDWLDNQAGADMHMHYETELS</sequence>
<evidence type="ECO:0000256" key="4">
    <source>
        <dbReference type="ARBA" id="ARBA00023242"/>
    </source>
</evidence>
<name>A0A061ASG3_CYBFA</name>
<keyword evidence="3" id="KW-0862">Zinc</keyword>
<dbReference type="CDD" id="cd12148">
    <property type="entry name" value="fungal_TF_MHR"/>
    <property type="match status" value="1"/>
</dbReference>
<dbReference type="GO" id="GO:0008270">
    <property type="term" value="F:zinc ion binding"/>
    <property type="evidence" value="ECO:0007669"/>
    <property type="project" value="InterPro"/>
</dbReference>
<dbReference type="PROSITE" id="PS00463">
    <property type="entry name" value="ZN2_CY6_FUNGAL_1"/>
    <property type="match status" value="1"/>
</dbReference>
<gene>
    <name evidence="6" type="ORF">CYFA0S_01e14686g</name>
</gene>
<dbReference type="Pfam" id="PF04082">
    <property type="entry name" value="Fungal_trans"/>
    <property type="match status" value="1"/>
</dbReference>
<dbReference type="Gene3D" id="4.10.240.10">
    <property type="entry name" value="Zn(2)-C6 fungal-type DNA-binding domain"/>
    <property type="match status" value="1"/>
</dbReference>
<dbReference type="GO" id="GO:0000981">
    <property type="term" value="F:DNA-binding transcription factor activity, RNA polymerase II-specific"/>
    <property type="evidence" value="ECO:0007669"/>
    <property type="project" value="InterPro"/>
</dbReference>
<organism evidence="6">
    <name type="scientific">Cyberlindnera fabianii</name>
    <name type="common">Yeast</name>
    <name type="synonym">Hansenula fabianii</name>
    <dbReference type="NCBI Taxonomy" id="36022"/>
    <lineage>
        <taxon>Eukaryota</taxon>
        <taxon>Fungi</taxon>
        <taxon>Dikarya</taxon>
        <taxon>Ascomycota</taxon>
        <taxon>Saccharomycotina</taxon>
        <taxon>Saccharomycetes</taxon>
        <taxon>Phaffomycetales</taxon>
        <taxon>Phaffomycetaceae</taxon>
        <taxon>Cyberlindnera</taxon>
    </lineage>
</organism>